<name>A0ABZ2YUI6_9BACT</name>
<reference evidence="3" key="1">
    <citation type="submission" date="2024-03" db="EMBL/GenBank/DDBJ databases">
        <title>Chitinophaga horti sp. nov., isolated from garden soil.</title>
        <authorList>
            <person name="Lee D.S."/>
            <person name="Han D.M."/>
            <person name="Baek J.H."/>
            <person name="Choi D.G."/>
            <person name="Jeon J.H."/>
            <person name="Jeon C.O."/>
        </authorList>
    </citation>
    <scope>NUCLEOTIDE SEQUENCE [LARGE SCALE GENOMIC DNA]</scope>
    <source>
        <strain evidence="3">GPA1</strain>
    </source>
</reference>
<dbReference type="Gene3D" id="3.30.420.40">
    <property type="match status" value="2"/>
</dbReference>
<dbReference type="Proteomes" id="UP001485459">
    <property type="component" value="Chromosome"/>
</dbReference>
<dbReference type="InterPro" id="IPR000600">
    <property type="entry name" value="ROK"/>
</dbReference>
<dbReference type="Pfam" id="PF00480">
    <property type="entry name" value="ROK"/>
    <property type="match status" value="1"/>
</dbReference>
<gene>
    <name evidence="2" type="ORF">WJU16_09485</name>
</gene>
<dbReference type="SUPFAM" id="SSF53067">
    <property type="entry name" value="Actin-like ATPase domain"/>
    <property type="match status" value="1"/>
</dbReference>
<evidence type="ECO:0000256" key="1">
    <source>
        <dbReference type="ARBA" id="ARBA00006479"/>
    </source>
</evidence>
<dbReference type="EMBL" id="CP149822">
    <property type="protein sequence ID" value="WZN43262.1"/>
    <property type="molecule type" value="Genomic_DNA"/>
</dbReference>
<protein>
    <submittedName>
        <fullName evidence="2">ROK family protein</fullName>
    </submittedName>
</protein>
<comment type="similarity">
    <text evidence="1">Belongs to the ROK (NagC/XylR) family.</text>
</comment>
<evidence type="ECO:0000313" key="2">
    <source>
        <dbReference type="EMBL" id="WZN43262.1"/>
    </source>
</evidence>
<proteinExistence type="inferred from homology"/>
<evidence type="ECO:0000313" key="3">
    <source>
        <dbReference type="Proteomes" id="UP001485459"/>
    </source>
</evidence>
<dbReference type="InterPro" id="IPR043129">
    <property type="entry name" value="ATPase_NBD"/>
</dbReference>
<dbReference type="RefSeq" id="WP_341838079.1">
    <property type="nucleotide sequence ID" value="NZ_CP149822.1"/>
</dbReference>
<keyword evidence="3" id="KW-1185">Reference proteome</keyword>
<dbReference type="PANTHER" id="PTHR18964:SF149">
    <property type="entry name" value="BIFUNCTIONAL UDP-N-ACETYLGLUCOSAMINE 2-EPIMERASE_N-ACETYLMANNOSAMINE KINASE"/>
    <property type="match status" value="1"/>
</dbReference>
<dbReference type="InterPro" id="IPR036390">
    <property type="entry name" value="WH_DNA-bd_sf"/>
</dbReference>
<dbReference type="Gene3D" id="1.10.10.10">
    <property type="entry name" value="Winged helix-like DNA-binding domain superfamily/Winged helix DNA-binding domain"/>
    <property type="match status" value="1"/>
</dbReference>
<dbReference type="PANTHER" id="PTHR18964">
    <property type="entry name" value="ROK (REPRESSOR, ORF, KINASE) FAMILY"/>
    <property type="match status" value="1"/>
</dbReference>
<organism evidence="2 3">
    <name type="scientific">Chitinophaga pollutisoli</name>
    <dbReference type="NCBI Taxonomy" id="3133966"/>
    <lineage>
        <taxon>Bacteria</taxon>
        <taxon>Pseudomonadati</taxon>
        <taxon>Bacteroidota</taxon>
        <taxon>Chitinophagia</taxon>
        <taxon>Chitinophagales</taxon>
        <taxon>Chitinophagaceae</taxon>
        <taxon>Chitinophaga</taxon>
    </lineage>
</organism>
<dbReference type="SUPFAM" id="SSF46785">
    <property type="entry name" value="Winged helix' DNA-binding domain"/>
    <property type="match status" value="1"/>
</dbReference>
<dbReference type="InterPro" id="IPR036388">
    <property type="entry name" value="WH-like_DNA-bd_sf"/>
</dbReference>
<sequence length="394" mass="42683">MKKDEQYKRLILREIYYANTLSATELSERIGKSLPLTIRTVNHLVKENILEPSGYAPSSGGRRPITYTINKKALYILSVSMDQLVTRISMMDLTNSHVGGIVKHELPLKNNPAALKTLAAILVDAIEKSGINRSRILGIGIGMPGFIDGIRGENYSFPMQDGTEQQSIVEYLSAAAGLPVHIDNDSSLIALAEYRFGNARKAANSMVVNIGWGVGLGMILNGSLFRGNNGFAGEFSHIPLFNNNKLCSCGKSGCLETETSLLVLIDKAVKGLADGKISSLQDNFPTGEIEKDCEIIMDAAARGDKFCIELIREIGYHIGRGVAILIHLLNPRSIVLSGRGSLAGRLWLAPVQMALNEHCIPRLATQTAVEVSELGYDAELLGSAALVMENYATP</sequence>
<accession>A0ABZ2YUI6</accession>
<dbReference type="Pfam" id="PF13412">
    <property type="entry name" value="HTH_24"/>
    <property type="match status" value="1"/>
</dbReference>